<name>A0A1M6VHQ1_9BURK</name>
<organism evidence="3 4">
    <name type="scientific">Paraburkholderia terricola</name>
    <dbReference type="NCBI Taxonomy" id="169427"/>
    <lineage>
        <taxon>Bacteria</taxon>
        <taxon>Pseudomonadati</taxon>
        <taxon>Pseudomonadota</taxon>
        <taxon>Betaproteobacteria</taxon>
        <taxon>Burkholderiales</taxon>
        <taxon>Burkholderiaceae</taxon>
        <taxon>Paraburkholderia</taxon>
    </lineage>
</organism>
<dbReference type="OrthoDB" id="8114804at2"/>
<feature type="transmembrane region" description="Helical" evidence="1">
    <location>
        <begin position="235"/>
        <end position="255"/>
    </location>
</feature>
<keyword evidence="1" id="KW-0472">Membrane</keyword>
<feature type="transmembrane region" description="Helical" evidence="1">
    <location>
        <begin position="261"/>
        <end position="280"/>
    </location>
</feature>
<dbReference type="InterPro" id="IPR037185">
    <property type="entry name" value="EmrE-like"/>
</dbReference>
<protein>
    <submittedName>
        <fullName evidence="3">EamA-like transporter family protein</fullName>
    </submittedName>
</protein>
<dbReference type="InterPro" id="IPR000620">
    <property type="entry name" value="EamA_dom"/>
</dbReference>
<evidence type="ECO:0000313" key="3">
    <source>
        <dbReference type="EMBL" id="SHK81087.1"/>
    </source>
</evidence>
<dbReference type="RefSeq" id="WP_143031995.1">
    <property type="nucleotide sequence ID" value="NZ_CADFGY010000008.1"/>
</dbReference>
<gene>
    <name evidence="3" type="ORF">SAMN05192548_103933</name>
</gene>
<evidence type="ECO:0000256" key="1">
    <source>
        <dbReference type="SAM" id="Phobius"/>
    </source>
</evidence>
<feature type="transmembrane region" description="Helical" evidence="1">
    <location>
        <begin position="211"/>
        <end position="228"/>
    </location>
</feature>
<dbReference type="GO" id="GO:0016020">
    <property type="term" value="C:membrane"/>
    <property type="evidence" value="ECO:0007669"/>
    <property type="project" value="InterPro"/>
</dbReference>
<dbReference type="AlphaFoldDB" id="A0A1M6VHQ1"/>
<feature type="transmembrane region" description="Helical" evidence="1">
    <location>
        <begin position="85"/>
        <end position="104"/>
    </location>
</feature>
<dbReference type="SUPFAM" id="SSF103481">
    <property type="entry name" value="Multidrug resistance efflux transporter EmrE"/>
    <property type="match status" value="1"/>
</dbReference>
<dbReference type="Pfam" id="PF00892">
    <property type="entry name" value="EamA"/>
    <property type="match status" value="1"/>
</dbReference>
<feature type="transmembrane region" description="Helical" evidence="1">
    <location>
        <begin position="116"/>
        <end position="133"/>
    </location>
</feature>
<feature type="transmembrane region" description="Helical" evidence="1">
    <location>
        <begin position="145"/>
        <end position="165"/>
    </location>
</feature>
<feature type="transmembrane region" description="Helical" evidence="1">
    <location>
        <begin position="177"/>
        <end position="199"/>
    </location>
</feature>
<reference evidence="3 4" key="1">
    <citation type="submission" date="2016-11" db="EMBL/GenBank/DDBJ databases">
        <authorList>
            <person name="Jaros S."/>
            <person name="Januszkiewicz K."/>
            <person name="Wedrychowicz H."/>
        </authorList>
    </citation>
    <scope>NUCLEOTIDE SEQUENCE [LARGE SCALE GENOMIC DNA]</scope>
    <source>
        <strain evidence="3 4">LMG 20594</strain>
    </source>
</reference>
<sequence>MKYFLYIIASVVMQAFSYGYASRTMDRPSNLLFVILAFLSCTVFYFFLARKQKERIKKKDIAPLALLNIGTAVAFVAFYSSISLTQASVASLVEAAVGPLWIVIFSRSLRNGSGQWRELTVATIVLACAVFSAKTTMQTYTIADGLGLALALMAGGGAALVAIWSRKADALGISPQLILAHRFHGTYLVALALLMFHGGVPIDASHLARDFLIACFGVVGPMYLLQLGMQRCEPIATMLCLSVVPLATYGFELALGGAFHWSTLLFLSLGVTCSSMYLIFKGSFERRNAKQALGASPN</sequence>
<dbReference type="Proteomes" id="UP000184395">
    <property type="component" value="Unassembled WGS sequence"/>
</dbReference>
<evidence type="ECO:0000259" key="2">
    <source>
        <dbReference type="Pfam" id="PF00892"/>
    </source>
</evidence>
<feature type="transmembrane region" description="Helical" evidence="1">
    <location>
        <begin position="61"/>
        <end position="79"/>
    </location>
</feature>
<dbReference type="EMBL" id="FRAB01000039">
    <property type="protein sequence ID" value="SHK81087.1"/>
    <property type="molecule type" value="Genomic_DNA"/>
</dbReference>
<keyword evidence="1" id="KW-0812">Transmembrane</keyword>
<feature type="transmembrane region" description="Helical" evidence="1">
    <location>
        <begin position="31"/>
        <end position="49"/>
    </location>
</feature>
<feature type="domain" description="EamA" evidence="2">
    <location>
        <begin position="3"/>
        <end position="129"/>
    </location>
</feature>
<keyword evidence="1" id="KW-1133">Transmembrane helix</keyword>
<accession>A0A1M6VHQ1</accession>
<proteinExistence type="predicted"/>
<evidence type="ECO:0000313" key="4">
    <source>
        <dbReference type="Proteomes" id="UP000184395"/>
    </source>
</evidence>